<evidence type="ECO:0000256" key="1">
    <source>
        <dbReference type="SAM" id="MobiDB-lite"/>
    </source>
</evidence>
<dbReference type="EMBL" id="CP017555">
    <property type="protein sequence ID" value="AOW02725.1"/>
    <property type="molecule type" value="Genomic_DNA"/>
</dbReference>
<evidence type="ECO:0000313" key="2">
    <source>
        <dbReference type="EMBL" id="AOW02725.1"/>
    </source>
</evidence>
<dbReference type="Proteomes" id="UP000256601">
    <property type="component" value="Unassembled WGS sequence"/>
</dbReference>
<proteinExistence type="predicted"/>
<evidence type="ECO:0000313" key="3">
    <source>
        <dbReference type="EMBL" id="RDW27924.1"/>
    </source>
</evidence>
<reference evidence="2 4" key="1">
    <citation type="journal article" date="2016" name="PLoS ONE">
        <title>Sequence Assembly of Yarrowia lipolytica Strain W29/CLIB89 Shows Transposable Element Diversity.</title>
        <authorList>
            <person name="Magnan C."/>
            <person name="Yu J."/>
            <person name="Chang I."/>
            <person name="Jahn E."/>
            <person name="Kanomata Y."/>
            <person name="Wu J."/>
            <person name="Zeller M."/>
            <person name="Oakes M."/>
            <person name="Baldi P."/>
            <person name="Sandmeyer S."/>
        </authorList>
    </citation>
    <scope>NUCLEOTIDE SEQUENCE [LARGE SCALE GENOMIC DNA]</scope>
    <source>
        <strain evidence="2">CLIB89</strain>
        <strain evidence="4">CLIB89(W29)</strain>
    </source>
</reference>
<name>A0A1H6PRM9_YARLL</name>
<dbReference type="PANTHER" id="PTHR36826">
    <property type="entry name" value="PROTEIN ECM13"/>
    <property type="match status" value="1"/>
</dbReference>
<accession>A0A1H6PRM9</accession>
<organism evidence="2 4">
    <name type="scientific">Yarrowia lipolytica</name>
    <name type="common">Candida lipolytica</name>
    <dbReference type="NCBI Taxonomy" id="4952"/>
    <lineage>
        <taxon>Eukaryota</taxon>
        <taxon>Fungi</taxon>
        <taxon>Dikarya</taxon>
        <taxon>Ascomycota</taxon>
        <taxon>Saccharomycotina</taxon>
        <taxon>Dipodascomycetes</taxon>
        <taxon>Dipodascales</taxon>
        <taxon>Dipodascales incertae sedis</taxon>
        <taxon>Yarrowia</taxon>
    </lineage>
</organism>
<dbReference type="VEuPathDB" id="FungiDB:YALI0_C11968g"/>
<dbReference type="OMA" id="MNAVNRT"/>
<dbReference type="VEuPathDB" id="FungiDB:YALI1_C16712g"/>
<dbReference type="EMBL" id="KZ857327">
    <property type="protein sequence ID" value="RDW27924.1"/>
    <property type="molecule type" value="Genomic_DNA"/>
</dbReference>
<reference evidence="3 5" key="2">
    <citation type="submission" date="2018-07" db="EMBL/GenBank/DDBJ databases">
        <title>Draft Genome Assemblies for Five Robust Yarrowia lipolytica Strains Exhibiting High Lipid Production and Pentose Sugar Utilization and Sugar Alcohol Secretion from Undetoxified Lignocellulosic Biomass Hydrolysates.</title>
        <authorList>
            <consortium name="DOE Joint Genome Institute"/>
            <person name="Walker C."/>
            <person name="Ryu S."/>
            <person name="Na H."/>
            <person name="Zane M."/>
            <person name="LaButti K."/>
            <person name="Lipzen A."/>
            <person name="Haridas S."/>
            <person name="Barry K."/>
            <person name="Grigoriev I.V."/>
            <person name="Quarterman J."/>
            <person name="Slininger P."/>
            <person name="Dien B."/>
            <person name="Trinh C.T."/>
        </authorList>
    </citation>
    <scope>NUCLEOTIDE SEQUENCE [LARGE SCALE GENOMIC DNA]</scope>
    <source>
        <strain evidence="3 5">YB392</strain>
    </source>
</reference>
<dbReference type="InterPro" id="IPR037738">
    <property type="entry name" value="Ecm13-like"/>
</dbReference>
<dbReference type="GeneID" id="2910109"/>
<feature type="compositionally biased region" description="Acidic residues" evidence="1">
    <location>
        <begin position="76"/>
        <end position="99"/>
    </location>
</feature>
<dbReference type="AlphaFoldDB" id="A0A1H6PRM9"/>
<dbReference type="KEGG" id="yli:2910109"/>
<feature type="region of interest" description="Disordered" evidence="1">
    <location>
        <begin position="65"/>
        <end position="110"/>
    </location>
</feature>
<dbReference type="PANTHER" id="PTHR36826:SF1">
    <property type="entry name" value="PROTEIN ECM13"/>
    <property type="match status" value="1"/>
</dbReference>
<evidence type="ECO:0000313" key="5">
    <source>
        <dbReference type="Proteomes" id="UP000256601"/>
    </source>
</evidence>
<gene>
    <name evidence="3" type="ORF">B0I71DRAFT_128304</name>
    <name evidence="2" type="ORF">YALI1_C16712g</name>
</gene>
<dbReference type="OrthoDB" id="5431245at2759"/>
<dbReference type="RefSeq" id="XP_501743.1">
    <property type="nucleotide sequence ID" value="XM_501743.1"/>
</dbReference>
<dbReference type="Proteomes" id="UP000182444">
    <property type="component" value="Chromosome 1C"/>
</dbReference>
<feature type="region of interest" description="Disordered" evidence="1">
    <location>
        <begin position="124"/>
        <end position="144"/>
    </location>
</feature>
<sequence length="144" mass="16328">MNAVNRTSIPEIYYLTSRAQMKLTKESVRPDLKLRQLVCHANLVDNLLGELSARRQKQTMVKLSEDAYDSVAVSSSDDDEDDDDDSPDLSDSSSDEDDAEYMKQPNYTYHPYQQEMLFEDASSEYNEFNPPPLYSVINTGIGAN</sequence>
<evidence type="ECO:0000313" key="4">
    <source>
        <dbReference type="Proteomes" id="UP000182444"/>
    </source>
</evidence>
<protein>
    <submittedName>
        <fullName evidence="2">Uncharacterized protein</fullName>
    </submittedName>
</protein>